<organism evidence="3 4">
    <name type="scientific">Cryobacterium zongtaii</name>
    <dbReference type="NCBI Taxonomy" id="1259217"/>
    <lineage>
        <taxon>Bacteria</taxon>
        <taxon>Bacillati</taxon>
        <taxon>Actinomycetota</taxon>
        <taxon>Actinomycetes</taxon>
        <taxon>Micrococcales</taxon>
        <taxon>Microbacteriaceae</taxon>
        <taxon>Cryobacterium</taxon>
    </lineage>
</organism>
<dbReference type="InterPro" id="IPR039422">
    <property type="entry name" value="MarR/SlyA-like"/>
</dbReference>
<dbReference type="InterPro" id="IPR036390">
    <property type="entry name" value="WH_DNA-bd_sf"/>
</dbReference>
<dbReference type="Pfam" id="PF12802">
    <property type="entry name" value="MarR_2"/>
    <property type="match status" value="1"/>
</dbReference>
<gene>
    <name evidence="3" type="ORF">C3B61_14790</name>
</gene>
<dbReference type="GO" id="GO:0003700">
    <property type="term" value="F:DNA-binding transcription factor activity"/>
    <property type="evidence" value="ECO:0007669"/>
    <property type="project" value="InterPro"/>
</dbReference>
<dbReference type="PANTHER" id="PTHR33164:SF106">
    <property type="entry name" value="TRANSCRIPTIONAL REGULATORY PROTEIN"/>
    <property type="match status" value="1"/>
</dbReference>
<name>A0A2S3ZBE9_9MICO</name>
<comment type="caution">
    <text evidence="3">The sequence shown here is derived from an EMBL/GenBank/DDBJ whole genome shotgun (WGS) entry which is preliminary data.</text>
</comment>
<evidence type="ECO:0000256" key="1">
    <source>
        <dbReference type="SAM" id="MobiDB-lite"/>
    </source>
</evidence>
<evidence type="ECO:0000313" key="3">
    <source>
        <dbReference type="EMBL" id="POH62947.1"/>
    </source>
</evidence>
<dbReference type="Gene3D" id="1.10.10.10">
    <property type="entry name" value="Winged helix-like DNA-binding domain superfamily/Winged helix DNA-binding domain"/>
    <property type="match status" value="1"/>
</dbReference>
<reference evidence="3 4" key="1">
    <citation type="submission" date="2018-01" db="EMBL/GenBank/DDBJ databases">
        <title>Cryobacterium sp. nov., from glaciers in China.</title>
        <authorList>
            <person name="Liu Q."/>
            <person name="Xin Y.-H."/>
        </authorList>
    </citation>
    <scope>NUCLEOTIDE SEQUENCE [LARGE SCALE GENOMIC DNA]</scope>
    <source>
        <strain evidence="3 4">TMN-42</strain>
    </source>
</reference>
<dbReference type="SUPFAM" id="SSF46785">
    <property type="entry name" value="Winged helix' DNA-binding domain"/>
    <property type="match status" value="1"/>
</dbReference>
<evidence type="ECO:0000259" key="2">
    <source>
        <dbReference type="SMART" id="SM00347"/>
    </source>
</evidence>
<dbReference type="InterPro" id="IPR036388">
    <property type="entry name" value="WH-like_DNA-bd_sf"/>
</dbReference>
<dbReference type="InterPro" id="IPR000835">
    <property type="entry name" value="HTH_MarR-typ"/>
</dbReference>
<protein>
    <submittedName>
        <fullName evidence="3">MarR family transcriptional regulator</fullName>
    </submittedName>
</protein>
<keyword evidence="4" id="KW-1185">Reference proteome</keyword>
<feature type="domain" description="HTH marR-type" evidence="2">
    <location>
        <begin position="34"/>
        <end position="138"/>
    </location>
</feature>
<dbReference type="Proteomes" id="UP000237340">
    <property type="component" value="Unassembled WGS sequence"/>
</dbReference>
<evidence type="ECO:0000313" key="4">
    <source>
        <dbReference type="Proteomes" id="UP000237340"/>
    </source>
</evidence>
<dbReference type="SMART" id="SM00347">
    <property type="entry name" value="HTH_MARR"/>
    <property type="match status" value="1"/>
</dbReference>
<proteinExistence type="predicted"/>
<dbReference type="EMBL" id="PPXD01000024">
    <property type="protein sequence ID" value="POH62947.1"/>
    <property type="molecule type" value="Genomic_DNA"/>
</dbReference>
<dbReference type="GO" id="GO:0006950">
    <property type="term" value="P:response to stress"/>
    <property type="evidence" value="ECO:0007669"/>
    <property type="project" value="TreeGrafter"/>
</dbReference>
<dbReference type="PANTHER" id="PTHR33164">
    <property type="entry name" value="TRANSCRIPTIONAL REGULATOR, MARR FAMILY"/>
    <property type="match status" value="1"/>
</dbReference>
<accession>A0A2S3ZBE9</accession>
<dbReference type="RefSeq" id="WP_103461367.1">
    <property type="nucleotide sequence ID" value="NZ_PPXD01000024.1"/>
</dbReference>
<sequence length="183" mass="19706">MGNCVPHAGFPQQSERLNEALRAYGATYSELARQFAANEGLHSTDATALIEILAAEERGAALSPARLSEKIGLTPGATSTLINRLELAGHVLRSRVHADRRIVTLHSTSGVQAIADDFFQPLGDRIADVLAKHSTELLGKFEGMLGDLTETMESYITATTAARINSPQEPPTPHPQPTKDPDR</sequence>
<dbReference type="AlphaFoldDB" id="A0A2S3ZBE9"/>
<feature type="region of interest" description="Disordered" evidence="1">
    <location>
        <begin position="162"/>
        <end position="183"/>
    </location>
</feature>